<dbReference type="InterPro" id="IPR002083">
    <property type="entry name" value="MATH/TRAF_dom"/>
</dbReference>
<feature type="coiled-coil region" evidence="1">
    <location>
        <begin position="661"/>
        <end position="688"/>
    </location>
</feature>
<evidence type="ECO:0000256" key="2">
    <source>
        <dbReference type="SAM" id="MobiDB-lite"/>
    </source>
</evidence>
<feature type="region of interest" description="Disordered" evidence="2">
    <location>
        <begin position="767"/>
        <end position="805"/>
    </location>
</feature>
<dbReference type="Proteomes" id="UP000272942">
    <property type="component" value="Unassembled WGS sequence"/>
</dbReference>
<keyword evidence="1" id="KW-0175">Coiled coil</keyword>
<dbReference type="CDD" id="cd00121">
    <property type="entry name" value="MATH"/>
    <property type="match status" value="1"/>
</dbReference>
<protein>
    <submittedName>
        <fullName evidence="5">CUB domain-containing protein</fullName>
    </submittedName>
</protein>
<dbReference type="OrthoDB" id="10035275at2759"/>
<name>A0A183A7T5_9TREM</name>
<sequence>MIRTAAAMRSERRYYPSSDRGVMETVCPRESVTTTIAAENQVPLYRYVHMNDEQNTQIFTFLLLPHLLCGLLDEVESSPFVYAEHLWTVRFQRGDTHFGVFLELKSVSTVPDEDRLGRHTKHHSSEQIQSSTVSVDFQFILKNREHFSRNESFGRKASVFYRGQPRHGRKKFLELATLSSKRYIYDDGRCIIELEMKNPDVFYNLWFDLCPDPTVSTHFDRSMPRSNSVINLMRLDGSLVSVGRFMHFESERFLYAESQWYLTLDLETNQSNSGDCNGQPQRIALPTHESDIVVRAELSLVRELTKVPENSYRTSTSSKRLHSVSSRVKCIATLPGGCLTKVMEFSIGSQGWPTQAYRVLFRNRSKEETDHKSTQVSQSHHVTSTCTDKSIGLKSAPDCQFAGSGSPIALLLACASSPISVKLQMTSFTNLAFVEVPLGQATAGAVPSYLTDPFKLPWRVQTSDSGKLLRIKFQSVAVMNRWENGGPTRCTTNSVTLPYPLIMPNAVYMIGCRIRIHPLSPQLHAHVLPVGPELVNLMRFTSGSRSSGLPTENDWDLPGNANPVANMIESGFSPTGVKMNEYDSNVFTSPVIPRRNQWAAVESEDLCEVAMNVTVAEASDKNTGLLNPMNGTILIEIEWVYHHLIFIDRLHSADLISARQYHQMRHELNRLRRERDELERQLMIKEMGLVQIDSTSCQGPMSMLPIESVSTFKTSEEEDRSIVQQRTSVYKASTVPSGERPVSLETRAPKTQSYIVPSEYREPRRISRSAYRDSYGSRLDSIGRSEFGRQDDSGGLGRGQSRYSFDNNANLEDQIAMDNCSVGRSSVNSDFAISRSG</sequence>
<keyword evidence="4" id="KW-1185">Reference proteome</keyword>
<proteinExistence type="predicted"/>
<reference evidence="3 4" key="2">
    <citation type="submission" date="2018-11" db="EMBL/GenBank/DDBJ databases">
        <authorList>
            <consortium name="Pathogen Informatics"/>
        </authorList>
    </citation>
    <scope>NUCLEOTIDE SEQUENCE [LARGE SCALE GENOMIC DNA]</scope>
    <source>
        <strain evidence="3 4">Egypt</strain>
    </source>
</reference>
<evidence type="ECO:0000313" key="3">
    <source>
        <dbReference type="EMBL" id="VDP68183.1"/>
    </source>
</evidence>
<reference evidence="5" key="1">
    <citation type="submission" date="2016-06" db="UniProtKB">
        <authorList>
            <consortium name="WormBaseParasite"/>
        </authorList>
    </citation>
    <scope>IDENTIFICATION</scope>
</reference>
<evidence type="ECO:0000313" key="4">
    <source>
        <dbReference type="Proteomes" id="UP000272942"/>
    </source>
</evidence>
<evidence type="ECO:0000313" key="5">
    <source>
        <dbReference type="WBParaSite" id="ECPE_0000302301-mRNA-1"/>
    </source>
</evidence>
<dbReference type="SUPFAM" id="SSF49599">
    <property type="entry name" value="TRAF domain-like"/>
    <property type="match status" value="1"/>
</dbReference>
<accession>A0A183A7T5</accession>
<dbReference type="Gene3D" id="2.60.210.10">
    <property type="entry name" value="Apoptosis, Tumor Necrosis Factor Receptor Associated Protein 2, Chain A"/>
    <property type="match status" value="1"/>
</dbReference>
<dbReference type="WBParaSite" id="ECPE_0000302301-mRNA-1">
    <property type="protein sequence ID" value="ECPE_0000302301-mRNA-1"/>
    <property type="gene ID" value="ECPE_0000302301"/>
</dbReference>
<feature type="compositionally biased region" description="Basic and acidic residues" evidence="2">
    <location>
        <begin position="781"/>
        <end position="792"/>
    </location>
</feature>
<gene>
    <name evidence="3" type="ORF">ECPE_LOCUS3020</name>
</gene>
<evidence type="ECO:0000256" key="1">
    <source>
        <dbReference type="SAM" id="Coils"/>
    </source>
</evidence>
<dbReference type="AlphaFoldDB" id="A0A183A7T5"/>
<dbReference type="InterPro" id="IPR008974">
    <property type="entry name" value="TRAF-like"/>
</dbReference>
<organism evidence="5">
    <name type="scientific">Echinostoma caproni</name>
    <dbReference type="NCBI Taxonomy" id="27848"/>
    <lineage>
        <taxon>Eukaryota</taxon>
        <taxon>Metazoa</taxon>
        <taxon>Spiralia</taxon>
        <taxon>Lophotrochozoa</taxon>
        <taxon>Platyhelminthes</taxon>
        <taxon>Trematoda</taxon>
        <taxon>Digenea</taxon>
        <taxon>Plagiorchiida</taxon>
        <taxon>Echinostomata</taxon>
        <taxon>Echinostomatoidea</taxon>
        <taxon>Echinostomatidae</taxon>
        <taxon>Echinostoma</taxon>
    </lineage>
</organism>
<dbReference type="EMBL" id="UZAN01040030">
    <property type="protein sequence ID" value="VDP68183.1"/>
    <property type="molecule type" value="Genomic_DNA"/>
</dbReference>